<feature type="transmembrane region" description="Helical" evidence="5">
    <location>
        <begin position="253"/>
        <end position="271"/>
    </location>
</feature>
<feature type="transmembrane region" description="Helical" evidence="5">
    <location>
        <begin position="388"/>
        <end position="408"/>
    </location>
</feature>
<dbReference type="Proteomes" id="UP001152533">
    <property type="component" value="Unassembled WGS sequence"/>
</dbReference>
<proteinExistence type="predicted"/>
<evidence type="ECO:0000256" key="5">
    <source>
        <dbReference type="SAM" id="Phobius"/>
    </source>
</evidence>
<comment type="caution">
    <text evidence="7">The sequence shown here is derived from an EMBL/GenBank/DDBJ whole genome shotgun (WGS) entry which is preliminary data.</text>
</comment>
<dbReference type="InterPro" id="IPR036259">
    <property type="entry name" value="MFS_trans_sf"/>
</dbReference>
<evidence type="ECO:0000259" key="6">
    <source>
        <dbReference type="PROSITE" id="PS50850"/>
    </source>
</evidence>
<evidence type="ECO:0000256" key="4">
    <source>
        <dbReference type="ARBA" id="ARBA00023136"/>
    </source>
</evidence>
<dbReference type="Pfam" id="PF07690">
    <property type="entry name" value="MFS_1"/>
    <property type="match status" value="1"/>
</dbReference>
<dbReference type="InterPro" id="IPR020846">
    <property type="entry name" value="MFS_dom"/>
</dbReference>
<keyword evidence="8" id="KW-1185">Reference proteome</keyword>
<feature type="transmembrane region" description="Helical" evidence="5">
    <location>
        <begin position="123"/>
        <end position="149"/>
    </location>
</feature>
<evidence type="ECO:0000256" key="2">
    <source>
        <dbReference type="ARBA" id="ARBA00022692"/>
    </source>
</evidence>
<comment type="subcellular location">
    <subcellularLocation>
        <location evidence="1">Membrane</location>
        <topology evidence="1">Multi-pass membrane protein</topology>
    </subcellularLocation>
</comment>
<gene>
    <name evidence="7" type="ORF">CGXH109_LOCUS144535</name>
</gene>
<feature type="transmembrane region" description="Helical" evidence="5">
    <location>
        <begin position="292"/>
        <end position="310"/>
    </location>
</feature>
<feature type="transmembrane region" description="Helical" evidence="5">
    <location>
        <begin position="67"/>
        <end position="86"/>
    </location>
</feature>
<protein>
    <recommendedName>
        <fullName evidence="6">Major facilitator superfamily (MFS) profile domain-containing protein</fullName>
    </recommendedName>
</protein>
<accession>A0A9W4WJY3</accession>
<dbReference type="AlphaFoldDB" id="A0A9W4WJY3"/>
<dbReference type="SUPFAM" id="SSF103473">
    <property type="entry name" value="MFS general substrate transporter"/>
    <property type="match status" value="1"/>
</dbReference>
<feature type="transmembrane region" description="Helical" evidence="5">
    <location>
        <begin position="92"/>
        <end position="111"/>
    </location>
</feature>
<dbReference type="Gene3D" id="1.20.1250.20">
    <property type="entry name" value="MFS general substrate transporter like domains"/>
    <property type="match status" value="1"/>
</dbReference>
<keyword evidence="4 5" id="KW-0472">Membrane</keyword>
<dbReference type="EMBL" id="CAMGZC010002557">
    <property type="protein sequence ID" value="CAI0655034.1"/>
    <property type="molecule type" value="Genomic_DNA"/>
</dbReference>
<dbReference type="PROSITE" id="PS50850">
    <property type="entry name" value="MFS"/>
    <property type="match status" value="1"/>
</dbReference>
<feature type="domain" description="Major facilitator superfamily (MFS) profile" evidence="6">
    <location>
        <begin position="1"/>
        <end position="415"/>
    </location>
</feature>
<feature type="transmembrane region" description="Helical" evidence="5">
    <location>
        <begin position="155"/>
        <end position="173"/>
    </location>
</feature>
<name>A0A9W4WJY3_9PEZI</name>
<dbReference type="PANTHER" id="PTHR23502:SF157">
    <property type="entry name" value="MAJOR FACILITATOR SUPERFAMILY (MFS) PROFILE DOMAIN-CONTAINING PROTEIN-RELATED"/>
    <property type="match status" value="1"/>
</dbReference>
<sequence length="431" mass="46849">MARKVHDTGLVIFLEFFTTPLADHIYRELALEPVEATAALVSTYMAGQAIGGVVTPPWSESYGRRRLYIASTVLYSASCLVTGAIPTVPVVVVGRLASGLLSSVPAVIAVGTIEDMWDTRARIWLVFARALVANMGILLGPVFGGFIIANLHWRWVFFVVAIVTGVTAIPLCMTKESRPSVAMLTNQPSDASGREQKHEKLDLIRPIRLLFAEPIVCVASIVIAVVFGLIYLFTEVLPLVYEQISMSRGRNTVPLVTLGLGLALSTLTRFCDQHMLAKRVKKAVPTTPESKCVGLMIGAPLLASGLWWFAWTIPPYSTSTHWTVPTLALVPVGYAVNEFDHVLAGYLADCYETYAASAFAAMSVSRSLSCAVFPLFGRIMFESLDFNMATSVFAVVATIICVVPLLLIRHGAQLRERSLLICPSGRLGDPM</sequence>
<dbReference type="GO" id="GO:0022857">
    <property type="term" value="F:transmembrane transporter activity"/>
    <property type="evidence" value="ECO:0007669"/>
    <property type="project" value="InterPro"/>
</dbReference>
<reference evidence="7" key="1">
    <citation type="submission" date="2022-08" db="EMBL/GenBank/DDBJ databases">
        <authorList>
            <person name="Giroux E."/>
            <person name="Giroux E."/>
        </authorList>
    </citation>
    <scope>NUCLEOTIDE SEQUENCE</scope>
    <source>
        <strain evidence="7">H1091258</strain>
    </source>
</reference>
<evidence type="ECO:0000256" key="1">
    <source>
        <dbReference type="ARBA" id="ARBA00004141"/>
    </source>
</evidence>
<keyword evidence="2 5" id="KW-0812">Transmembrane</keyword>
<evidence type="ECO:0000313" key="7">
    <source>
        <dbReference type="EMBL" id="CAI0655034.1"/>
    </source>
</evidence>
<evidence type="ECO:0000256" key="3">
    <source>
        <dbReference type="ARBA" id="ARBA00022989"/>
    </source>
</evidence>
<keyword evidence="3 5" id="KW-1133">Transmembrane helix</keyword>
<dbReference type="GO" id="GO:0016020">
    <property type="term" value="C:membrane"/>
    <property type="evidence" value="ECO:0007669"/>
    <property type="project" value="UniProtKB-SubCell"/>
</dbReference>
<evidence type="ECO:0000313" key="8">
    <source>
        <dbReference type="Proteomes" id="UP001152533"/>
    </source>
</evidence>
<organism evidence="7 8">
    <name type="scientific">Colletotrichum noveboracense</name>
    <dbReference type="NCBI Taxonomy" id="2664923"/>
    <lineage>
        <taxon>Eukaryota</taxon>
        <taxon>Fungi</taxon>
        <taxon>Dikarya</taxon>
        <taxon>Ascomycota</taxon>
        <taxon>Pezizomycotina</taxon>
        <taxon>Sordariomycetes</taxon>
        <taxon>Hypocreomycetidae</taxon>
        <taxon>Glomerellales</taxon>
        <taxon>Glomerellaceae</taxon>
        <taxon>Colletotrichum</taxon>
        <taxon>Colletotrichum gloeosporioides species complex</taxon>
    </lineage>
</organism>
<feature type="transmembrane region" description="Helical" evidence="5">
    <location>
        <begin position="209"/>
        <end position="233"/>
    </location>
</feature>
<dbReference type="InterPro" id="IPR011701">
    <property type="entry name" value="MFS"/>
</dbReference>
<dbReference type="PANTHER" id="PTHR23502">
    <property type="entry name" value="MAJOR FACILITATOR SUPERFAMILY"/>
    <property type="match status" value="1"/>
</dbReference>